<evidence type="ECO:0000256" key="1">
    <source>
        <dbReference type="SAM" id="MobiDB-lite"/>
    </source>
</evidence>
<organism evidence="2 3">
    <name type="scientific">Ascobolus immersus RN42</name>
    <dbReference type="NCBI Taxonomy" id="1160509"/>
    <lineage>
        <taxon>Eukaryota</taxon>
        <taxon>Fungi</taxon>
        <taxon>Dikarya</taxon>
        <taxon>Ascomycota</taxon>
        <taxon>Pezizomycotina</taxon>
        <taxon>Pezizomycetes</taxon>
        <taxon>Pezizales</taxon>
        <taxon>Ascobolaceae</taxon>
        <taxon>Ascobolus</taxon>
    </lineage>
</organism>
<evidence type="ECO:0000313" key="3">
    <source>
        <dbReference type="Proteomes" id="UP000275078"/>
    </source>
</evidence>
<proteinExistence type="predicted"/>
<accession>A0A3N4I8U4</accession>
<gene>
    <name evidence="2" type="ORF">BJ508DRAFT_305640</name>
</gene>
<sequence>MSRPGAQRATADPNSARVAGSGDFTQSGNRQPQDNPTDHTANTVFEPANGPWLKDWLRDNPIEKDTVVQWTAGNTNTLPRRLPLSDFIQPEELIDQKEMPLTAWVPNVNLPLSMQRVELMFLPDTSLMKTKLFVLGPEPVDATQERKIFGCVRENDQENQWIMDGITQLVLRGHQIHGYVVPRYGYDIVERYPANPPTSVRTQPAPTNSTNISNSIVPTTINGALLYSGSTINPPPTSLAQELNDSKAQHGMAPAAEAYKRLKLEGRVFGRPEVKVETPRTVNSGGSKVGKVKKLNYVVRFSTDCPLDMDLRRPKARLV</sequence>
<dbReference type="EMBL" id="ML119671">
    <property type="protein sequence ID" value="RPA82503.1"/>
    <property type="molecule type" value="Genomic_DNA"/>
</dbReference>
<feature type="region of interest" description="Disordered" evidence="1">
    <location>
        <begin position="1"/>
        <end position="51"/>
    </location>
</feature>
<reference evidence="2 3" key="1">
    <citation type="journal article" date="2018" name="Nat. Ecol. Evol.">
        <title>Pezizomycetes genomes reveal the molecular basis of ectomycorrhizal truffle lifestyle.</title>
        <authorList>
            <person name="Murat C."/>
            <person name="Payen T."/>
            <person name="Noel B."/>
            <person name="Kuo A."/>
            <person name="Morin E."/>
            <person name="Chen J."/>
            <person name="Kohler A."/>
            <person name="Krizsan K."/>
            <person name="Balestrini R."/>
            <person name="Da Silva C."/>
            <person name="Montanini B."/>
            <person name="Hainaut M."/>
            <person name="Levati E."/>
            <person name="Barry K.W."/>
            <person name="Belfiori B."/>
            <person name="Cichocki N."/>
            <person name="Clum A."/>
            <person name="Dockter R.B."/>
            <person name="Fauchery L."/>
            <person name="Guy J."/>
            <person name="Iotti M."/>
            <person name="Le Tacon F."/>
            <person name="Lindquist E.A."/>
            <person name="Lipzen A."/>
            <person name="Malagnac F."/>
            <person name="Mello A."/>
            <person name="Molinier V."/>
            <person name="Miyauchi S."/>
            <person name="Poulain J."/>
            <person name="Riccioni C."/>
            <person name="Rubini A."/>
            <person name="Sitrit Y."/>
            <person name="Splivallo R."/>
            <person name="Traeger S."/>
            <person name="Wang M."/>
            <person name="Zifcakova L."/>
            <person name="Wipf D."/>
            <person name="Zambonelli A."/>
            <person name="Paolocci F."/>
            <person name="Nowrousian M."/>
            <person name="Ottonello S."/>
            <person name="Baldrian P."/>
            <person name="Spatafora J.W."/>
            <person name="Henrissat B."/>
            <person name="Nagy L.G."/>
            <person name="Aury J.M."/>
            <person name="Wincker P."/>
            <person name="Grigoriev I.V."/>
            <person name="Bonfante P."/>
            <person name="Martin F.M."/>
        </authorList>
    </citation>
    <scope>NUCLEOTIDE SEQUENCE [LARGE SCALE GENOMIC DNA]</scope>
    <source>
        <strain evidence="2 3">RN42</strain>
    </source>
</reference>
<protein>
    <submittedName>
        <fullName evidence="2">Uncharacterized protein</fullName>
    </submittedName>
</protein>
<name>A0A3N4I8U4_ASCIM</name>
<feature type="compositionally biased region" description="Polar residues" evidence="1">
    <location>
        <begin position="23"/>
        <end position="43"/>
    </location>
</feature>
<dbReference type="Proteomes" id="UP000275078">
    <property type="component" value="Unassembled WGS sequence"/>
</dbReference>
<keyword evidence="3" id="KW-1185">Reference proteome</keyword>
<evidence type="ECO:0000313" key="2">
    <source>
        <dbReference type="EMBL" id="RPA82503.1"/>
    </source>
</evidence>
<dbReference type="AlphaFoldDB" id="A0A3N4I8U4"/>